<protein>
    <submittedName>
        <fullName evidence="2">Isoamylase protein-like protein</fullName>
    </submittedName>
</protein>
<keyword evidence="3" id="KW-1185">Reference proteome</keyword>
<dbReference type="OrthoDB" id="9811945at2"/>
<proteinExistence type="predicted"/>
<reference evidence="2 3" key="1">
    <citation type="submission" date="2017-03" db="EMBL/GenBank/DDBJ databases">
        <authorList>
            <person name="Afonso C.L."/>
            <person name="Miller P.J."/>
            <person name="Scott M.A."/>
            <person name="Spackman E."/>
            <person name="Goraichik I."/>
            <person name="Dimitrov K.M."/>
            <person name="Suarez D.L."/>
            <person name="Swayne D.E."/>
        </authorList>
    </citation>
    <scope>NUCLEOTIDE SEQUENCE [LARGE SCALE GENOMIC DNA]</scope>
    <source>
        <strain evidence="2">PRJEB14757</strain>
    </source>
</reference>
<dbReference type="Pfam" id="PF16561">
    <property type="entry name" value="AMPK1_CBM"/>
    <property type="match status" value="1"/>
</dbReference>
<name>A0A1W1HIP6_9BACT</name>
<dbReference type="SUPFAM" id="SSF81296">
    <property type="entry name" value="E set domains"/>
    <property type="match status" value="1"/>
</dbReference>
<gene>
    <name evidence="2" type="ORF">MTBBW1_630010</name>
</gene>
<dbReference type="STRING" id="1246637.MTBBW1_630010"/>
<evidence type="ECO:0000259" key="1">
    <source>
        <dbReference type="Pfam" id="PF16561"/>
    </source>
</evidence>
<sequence length="105" mass="11999">MSITKRYLKSKPICKTKFTISSSEAGDAEKAFLSGDFNGWDISSLPMQKLKNGDFTITIDLDCGREYHFKYLMDGIKWQNDPDADDYRPSPYLDSDNCIVIIDRS</sequence>
<organism evidence="2 3">
    <name type="scientific">Desulfamplus magnetovallimortis</name>
    <dbReference type="NCBI Taxonomy" id="1246637"/>
    <lineage>
        <taxon>Bacteria</taxon>
        <taxon>Pseudomonadati</taxon>
        <taxon>Thermodesulfobacteriota</taxon>
        <taxon>Desulfobacteria</taxon>
        <taxon>Desulfobacterales</taxon>
        <taxon>Desulfobacteraceae</taxon>
        <taxon>Desulfamplus</taxon>
    </lineage>
</organism>
<dbReference type="Proteomes" id="UP000191931">
    <property type="component" value="Unassembled WGS sequence"/>
</dbReference>
<dbReference type="InterPro" id="IPR014756">
    <property type="entry name" value="Ig_E-set"/>
</dbReference>
<dbReference type="EMBL" id="FWEV01000307">
    <property type="protein sequence ID" value="SLM32316.1"/>
    <property type="molecule type" value="Genomic_DNA"/>
</dbReference>
<dbReference type="AlphaFoldDB" id="A0A1W1HIP6"/>
<accession>A0A1W1HIP6</accession>
<dbReference type="InterPro" id="IPR032640">
    <property type="entry name" value="AMPK1_CBM"/>
</dbReference>
<evidence type="ECO:0000313" key="2">
    <source>
        <dbReference type="EMBL" id="SLM32316.1"/>
    </source>
</evidence>
<dbReference type="InterPro" id="IPR013783">
    <property type="entry name" value="Ig-like_fold"/>
</dbReference>
<feature type="domain" description="AMP-activated protein kinase glycogen-binding" evidence="1">
    <location>
        <begin position="26"/>
        <end position="84"/>
    </location>
</feature>
<dbReference type="CDD" id="cd07184">
    <property type="entry name" value="E_set_Isoamylase_like_N"/>
    <property type="match status" value="1"/>
</dbReference>
<dbReference type="RefSeq" id="WP_080801855.1">
    <property type="nucleotide sequence ID" value="NZ_LT828542.1"/>
</dbReference>
<evidence type="ECO:0000313" key="3">
    <source>
        <dbReference type="Proteomes" id="UP000191931"/>
    </source>
</evidence>
<dbReference type="Gene3D" id="2.60.40.10">
    <property type="entry name" value="Immunoglobulins"/>
    <property type="match status" value="1"/>
</dbReference>